<evidence type="ECO:0000313" key="2">
    <source>
        <dbReference type="Proteomes" id="UP000198406"/>
    </source>
</evidence>
<sequence length="315" mass="35375">MHWGTLSPFLIFVSSPKSSAFFFNRSHICPRLFNVLRQATTMDSEAKKRLVYGKDDALFGSIEAQHEHRPFGKVLDAGTGMHSLRWIATLPEKGMTSFTAITADTTMQLNVQKEAEALGVDTIGEILIGNWFGSESNRLNLEHQQYDTILVDYLIGAMDGFSPYQQDQMLPKLTALLKPGGRMYIVGLEPLPDRVDGDANVMCRIRQVRDACILLAGHRCYREYPLEWIERQCDQIAGLQLVASKKFPILYRHATMVRQINVARSKLPLFNNSALSKAMALQLDDLEKESLAATLRSPTGALQLGFDYMVTVETD</sequence>
<reference evidence="1 2" key="1">
    <citation type="journal article" date="2015" name="Plant Cell">
        <title>Oil accumulation by the oleaginous diatom Fistulifera solaris as revealed by the genome and transcriptome.</title>
        <authorList>
            <person name="Tanaka T."/>
            <person name="Maeda Y."/>
            <person name="Veluchamy A."/>
            <person name="Tanaka M."/>
            <person name="Abida H."/>
            <person name="Marechal E."/>
            <person name="Bowler C."/>
            <person name="Muto M."/>
            <person name="Sunaga Y."/>
            <person name="Tanaka M."/>
            <person name="Yoshino T."/>
            <person name="Taniguchi T."/>
            <person name="Fukuda Y."/>
            <person name="Nemoto M."/>
            <person name="Matsumoto M."/>
            <person name="Wong P.S."/>
            <person name="Aburatani S."/>
            <person name="Fujibuchi W."/>
        </authorList>
    </citation>
    <scope>NUCLEOTIDE SEQUENCE [LARGE SCALE GENOMIC DNA]</scope>
    <source>
        <strain evidence="1 2">JPCC DA0580</strain>
    </source>
</reference>
<evidence type="ECO:0000313" key="1">
    <source>
        <dbReference type="EMBL" id="GAX29270.1"/>
    </source>
</evidence>
<name>A0A1Z5KSH3_FISSO</name>
<evidence type="ECO:0008006" key="3">
    <source>
        <dbReference type="Google" id="ProtNLM"/>
    </source>
</evidence>
<dbReference type="AlphaFoldDB" id="A0A1Z5KSH3"/>
<dbReference type="EMBL" id="BDSP01000289">
    <property type="protein sequence ID" value="GAX29270.1"/>
    <property type="molecule type" value="Genomic_DNA"/>
</dbReference>
<dbReference type="InterPro" id="IPR029063">
    <property type="entry name" value="SAM-dependent_MTases_sf"/>
</dbReference>
<keyword evidence="2" id="KW-1185">Reference proteome</keyword>
<dbReference type="InParanoid" id="A0A1Z5KSH3"/>
<comment type="caution">
    <text evidence="1">The sequence shown here is derived from an EMBL/GenBank/DDBJ whole genome shotgun (WGS) entry which is preliminary data.</text>
</comment>
<dbReference type="OrthoDB" id="429136at2759"/>
<proteinExistence type="predicted"/>
<protein>
    <recommendedName>
        <fullName evidence="3">Methyltransferase domain-containing protein</fullName>
    </recommendedName>
</protein>
<dbReference type="CDD" id="cd02440">
    <property type="entry name" value="AdoMet_MTases"/>
    <property type="match status" value="1"/>
</dbReference>
<accession>A0A1Z5KSH3</accession>
<gene>
    <name evidence="1" type="ORF">FisN_16Hh300</name>
</gene>
<dbReference type="SUPFAM" id="SSF53335">
    <property type="entry name" value="S-adenosyl-L-methionine-dependent methyltransferases"/>
    <property type="match status" value="1"/>
</dbReference>
<organism evidence="1 2">
    <name type="scientific">Fistulifera solaris</name>
    <name type="common">Oleaginous diatom</name>
    <dbReference type="NCBI Taxonomy" id="1519565"/>
    <lineage>
        <taxon>Eukaryota</taxon>
        <taxon>Sar</taxon>
        <taxon>Stramenopiles</taxon>
        <taxon>Ochrophyta</taxon>
        <taxon>Bacillariophyta</taxon>
        <taxon>Bacillariophyceae</taxon>
        <taxon>Bacillariophycidae</taxon>
        <taxon>Naviculales</taxon>
        <taxon>Naviculaceae</taxon>
        <taxon>Fistulifera</taxon>
    </lineage>
</organism>
<dbReference type="Gene3D" id="3.40.50.150">
    <property type="entry name" value="Vaccinia Virus protein VP39"/>
    <property type="match status" value="1"/>
</dbReference>
<dbReference type="Proteomes" id="UP000198406">
    <property type="component" value="Unassembled WGS sequence"/>
</dbReference>